<evidence type="ECO:0000256" key="4">
    <source>
        <dbReference type="ARBA" id="ARBA00022801"/>
    </source>
</evidence>
<evidence type="ECO:0000313" key="8">
    <source>
        <dbReference type="Proteomes" id="UP000054558"/>
    </source>
</evidence>
<organism evidence="7 8">
    <name type="scientific">Klebsormidium nitens</name>
    <name type="common">Green alga</name>
    <name type="synonym">Ulothrix nitens</name>
    <dbReference type="NCBI Taxonomy" id="105231"/>
    <lineage>
        <taxon>Eukaryota</taxon>
        <taxon>Viridiplantae</taxon>
        <taxon>Streptophyta</taxon>
        <taxon>Klebsormidiophyceae</taxon>
        <taxon>Klebsormidiales</taxon>
        <taxon>Klebsormidiaceae</taxon>
        <taxon>Klebsormidium</taxon>
    </lineage>
</organism>
<dbReference type="GO" id="GO:0003924">
    <property type="term" value="F:GTPase activity"/>
    <property type="evidence" value="ECO:0000318"/>
    <property type="project" value="GO_Central"/>
</dbReference>
<evidence type="ECO:0000313" key="7">
    <source>
        <dbReference type="EMBL" id="GAQ84788.1"/>
    </source>
</evidence>
<keyword evidence="4 6" id="KW-0378">Hydrolase</keyword>
<dbReference type="EMBL" id="DF237155">
    <property type="protein sequence ID" value="GAQ84788.1"/>
    <property type="molecule type" value="Genomic_DNA"/>
</dbReference>
<accession>A0A1Y1I9N0</accession>
<evidence type="ECO:0000256" key="5">
    <source>
        <dbReference type="ARBA" id="ARBA00023134"/>
    </source>
</evidence>
<evidence type="ECO:0000256" key="2">
    <source>
        <dbReference type="ARBA" id="ARBA00014587"/>
    </source>
</evidence>
<comment type="function">
    <text evidence="6">Small GTPase required for proper nuclear import of RNA polymerase II and III (RNAPII and RNAPIII). May act at an RNAP assembly step prior to nuclear import.</text>
</comment>
<keyword evidence="5 6" id="KW-0342">GTP-binding</keyword>
<gene>
    <name evidence="7" type="ORF">KFL_002060100</name>
</gene>
<dbReference type="FunFam" id="3.40.50.300:FF:000552">
    <property type="entry name" value="GPN-loop GTPase 3"/>
    <property type="match status" value="1"/>
</dbReference>
<dbReference type="CDD" id="cd17872">
    <property type="entry name" value="GPN3"/>
    <property type="match status" value="1"/>
</dbReference>
<dbReference type="Pfam" id="PF03029">
    <property type="entry name" value="ATP_bind_1"/>
    <property type="match status" value="1"/>
</dbReference>
<dbReference type="InterPro" id="IPR004130">
    <property type="entry name" value="Gpn"/>
</dbReference>
<comment type="similarity">
    <text evidence="1 6">Belongs to the GPN-loop GTPase family.</text>
</comment>
<evidence type="ECO:0000256" key="6">
    <source>
        <dbReference type="RuleBase" id="RU365059"/>
    </source>
</evidence>
<dbReference type="GO" id="GO:0005525">
    <property type="term" value="F:GTP binding"/>
    <property type="evidence" value="ECO:0007669"/>
    <property type="project" value="UniProtKB-KW"/>
</dbReference>
<protein>
    <recommendedName>
        <fullName evidence="2 6">GPN-loop GTPase 3</fullName>
    </recommendedName>
</protein>
<dbReference type="OMA" id="KSTYCAN"/>
<dbReference type="Proteomes" id="UP000054558">
    <property type="component" value="Unassembled WGS sequence"/>
</dbReference>
<dbReference type="SUPFAM" id="SSF52540">
    <property type="entry name" value="P-loop containing nucleoside triphosphate hydrolases"/>
    <property type="match status" value="1"/>
</dbReference>
<keyword evidence="8" id="KW-1185">Reference proteome</keyword>
<dbReference type="AlphaFoldDB" id="A0A1Y1I9N0"/>
<evidence type="ECO:0000256" key="3">
    <source>
        <dbReference type="ARBA" id="ARBA00022741"/>
    </source>
</evidence>
<dbReference type="OrthoDB" id="5839at2759"/>
<dbReference type="InterPro" id="IPR030228">
    <property type="entry name" value="Gpn3"/>
</dbReference>
<dbReference type="Gene3D" id="3.40.50.300">
    <property type="entry name" value="P-loop containing nucleotide triphosphate hydrolases"/>
    <property type="match status" value="1"/>
</dbReference>
<comment type="subunit">
    <text evidence="6">Binds to RNA polymerase II (RNAPII).</text>
</comment>
<keyword evidence="3 6" id="KW-0547">Nucleotide-binding</keyword>
<sequence length="272" mass="30768">MPRYAQLVIGPAGSGKSTYCTNVHQHCQSVGREVSIINLDPAAEHFDYPVAVDIRELISLEDVMEELQLGPNGGLVHCMEYLEENLEVWLADELQNFAEDDYIIFDCPGQIELYSHVPVLRTFVDQLKQWDFRICVVYLMDSQFAADVPKYISGCLASLSAMVQLEVAHVNVLSKVDLLPDRRELDRFLDPDVRLLLADLNRDMPPQFSKLNTAIAGLLDDWSMVNFLPLDIADEESIQYVLSHIDNSIQYGEDADVRIRDHEPGDDDDAPD</sequence>
<dbReference type="PANTHER" id="PTHR21231">
    <property type="entry name" value="XPA-BINDING PROTEIN 1-RELATED"/>
    <property type="match status" value="1"/>
</dbReference>
<name>A0A1Y1I9N0_KLENI</name>
<dbReference type="STRING" id="105231.A0A1Y1I9N0"/>
<dbReference type="PANTHER" id="PTHR21231:SF7">
    <property type="entry name" value="GPN-LOOP GTPASE 3"/>
    <property type="match status" value="1"/>
</dbReference>
<reference evidence="7 8" key="1">
    <citation type="journal article" date="2014" name="Nat. Commun.">
        <title>Klebsormidium flaccidum genome reveals primary factors for plant terrestrial adaptation.</title>
        <authorList>
            <person name="Hori K."/>
            <person name="Maruyama F."/>
            <person name="Fujisawa T."/>
            <person name="Togashi T."/>
            <person name="Yamamoto N."/>
            <person name="Seo M."/>
            <person name="Sato S."/>
            <person name="Yamada T."/>
            <person name="Mori H."/>
            <person name="Tajima N."/>
            <person name="Moriyama T."/>
            <person name="Ikeuchi M."/>
            <person name="Watanabe M."/>
            <person name="Wada H."/>
            <person name="Kobayashi K."/>
            <person name="Saito M."/>
            <person name="Masuda T."/>
            <person name="Sasaki-Sekimoto Y."/>
            <person name="Mashiguchi K."/>
            <person name="Awai K."/>
            <person name="Shimojima M."/>
            <person name="Masuda S."/>
            <person name="Iwai M."/>
            <person name="Nobusawa T."/>
            <person name="Narise T."/>
            <person name="Kondo S."/>
            <person name="Saito H."/>
            <person name="Sato R."/>
            <person name="Murakawa M."/>
            <person name="Ihara Y."/>
            <person name="Oshima-Yamada Y."/>
            <person name="Ohtaka K."/>
            <person name="Satoh M."/>
            <person name="Sonobe K."/>
            <person name="Ishii M."/>
            <person name="Ohtani R."/>
            <person name="Kanamori-Sato M."/>
            <person name="Honoki R."/>
            <person name="Miyazaki D."/>
            <person name="Mochizuki H."/>
            <person name="Umetsu J."/>
            <person name="Higashi K."/>
            <person name="Shibata D."/>
            <person name="Kamiya Y."/>
            <person name="Sato N."/>
            <person name="Nakamura Y."/>
            <person name="Tabata S."/>
            <person name="Ida S."/>
            <person name="Kurokawa K."/>
            <person name="Ohta H."/>
        </authorList>
    </citation>
    <scope>NUCLEOTIDE SEQUENCE [LARGE SCALE GENOMIC DNA]</scope>
    <source>
        <strain evidence="7 8">NIES-2285</strain>
    </source>
</reference>
<proteinExistence type="inferred from homology"/>
<dbReference type="InterPro" id="IPR027417">
    <property type="entry name" value="P-loop_NTPase"/>
</dbReference>
<evidence type="ECO:0000256" key="1">
    <source>
        <dbReference type="ARBA" id="ARBA00005290"/>
    </source>
</evidence>